<accession>A0AAJ1M9C7</accession>
<reference evidence="1" key="1">
    <citation type="submission" date="2023-01" db="EMBL/GenBank/DDBJ databases">
        <title>Genome analysis of 13 Lactobacillus isolated from gut of wild boar.</title>
        <authorList>
            <person name="Papp P."/>
            <person name="Libisch B."/>
            <person name="Nagy T."/>
            <person name="Olasz F."/>
        </authorList>
    </citation>
    <scope>NUCLEOTIDE SEQUENCE</scope>
    <source>
        <strain evidence="1">F146</strain>
    </source>
</reference>
<dbReference type="RefSeq" id="WP_272209288.1">
    <property type="nucleotide sequence ID" value="NZ_JAQOMV010000032.1"/>
</dbReference>
<protein>
    <recommendedName>
        <fullName evidence="3">Transposase</fullName>
    </recommendedName>
</protein>
<evidence type="ECO:0008006" key="3">
    <source>
        <dbReference type="Google" id="ProtNLM"/>
    </source>
</evidence>
<evidence type="ECO:0000313" key="2">
    <source>
        <dbReference type="Proteomes" id="UP001220670"/>
    </source>
</evidence>
<dbReference type="EMBL" id="JAQONE010000024">
    <property type="protein sequence ID" value="MDC2830217.1"/>
    <property type="molecule type" value="Genomic_DNA"/>
</dbReference>
<sequence>MIIEIAQSYIVRDRYTASYRRIQKKLDQRNAHLVGETIRKLMAQLKVQVAIYNQNRNGKYSSYRGTVEKNAKNLLEQKFDETQPYKVIHTDSMQTQLIHSDQGWHYQLPYYTQKLADHHFTQTGDSEVGTNQYQGCVNYQRLRSYGGMPSI</sequence>
<name>A0AAJ1M9C7_LIMMU</name>
<comment type="caution">
    <text evidence="1">The sequence shown here is derived from an EMBL/GenBank/DDBJ whole genome shotgun (WGS) entry which is preliminary data.</text>
</comment>
<dbReference type="AlphaFoldDB" id="A0AAJ1M9C7"/>
<dbReference type="Proteomes" id="UP001220670">
    <property type="component" value="Unassembled WGS sequence"/>
</dbReference>
<proteinExistence type="predicted"/>
<organism evidence="1 2">
    <name type="scientific">Limosilactobacillus mucosae</name>
    <name type="common">Lactobacillus mucosae</name>
    <dbReference type="NCBI Taxonomy" id="97478"/>
    <lineage>
        <taxon>Bacteria</taxon>
        <taxon>Bacillati</taxon>
        <taxon>Bacillota</taxon>
        <taxon>Bacilli</taxon>
        <taxon>Lactobacillales</taxon>
        <taxon>Lactobacillaceae</taxon>
        <taxon>Limosilactobacillus</taxon>
    </lineage>
</organism>
<evidence type="ECO:0000313" key="1">
    <source>
        <dbReference type="EMBL" id="MDC2830217.1"/>
    </source>
</evidence>
<gene>
    <name evidence="1" type="ORF">PO250_07910</name>
</gene>